<comment type="similarity">
    <text evidence="1">Belongs to the spermidine/spermine synthase family.</text>
</comment>
<feature type="active site" description="Proton acceptor" evidence="6">
    <location>
        <position position="155"/>
    </location>
</feature>
<evidence type="ECO:0000256" key="6">
    <source>
        <dbReference type="PROSITE-ProRule" id="PRU00354"/>
    </source>
</evidence>
<dbReference type="InterPro" id="IPR037163">
    <property type="entry name" value="Spermidine_synt_N_sf"/>
</dbReference>
<evidence type="ECO:0000256" key="1">
    <source>
        <dbReference type="ARBA" id="ARBA00007867"/>
    </source>
</evidence>
<dbReference type="EMBL" id="HBGU01085047">
    <property type="protein sequence ID" value="CAD9553576.1"/>
    <property type="molecule type" value="Transcribed_RNA"/>
</dbReference>
<accession>A0A7S2NR58</accession>
<dbReference type="GO" id="GO:0010487">
    <property type="term" value="F:thermospermine synthase activity"/>
    <property type="evidence" value="ECO:0007669"/>
    <property type="project" value="UniProtKB-EC"/>
</dbReference>
<dbReference type="Pfam" id="PF01564">
    <property type="entry name" value="Spermine_synth"/>
    <property type="match status" value="1"/>
</dbReference>
<evidence type="ECO:0000313" key="8">
    <source>
        <dbReference type="EMBL" id="CAD9553576.1"/>
    </source>
</evidence>
<dbReference type="Gene3D" id="3.40.50.150">
    <property type="entry name" value="Vaccinia Virus protein VP39"/>
    <property type="match status" value="1"/>
</dbReference>
<evidence type="ECO:0000256" key="4">
    <source>
        <dbReference type="ARBA" id="ARBA00048874"/>
    </source>
</evidence>
<evidence type="ECO:0000259" key="7">
    <source>
        <dbReference type="PROSITE" id="PS51006"/>
    </source>
</evidence>
<dbReference type="Pfam" id="PF17284">
    <property type="entry name" value="Spermine_synt_N"/>
    <property type="match status" value="1"/>
</dbReference>
<keyword evidence="2 6" id="KW-0808">Transferase</keyword>
<evidence type="ECO:0000256" key="2">
    <source>
        <dbReference type="ARBA" id="ARBA00022679"/>
    </source>
</evidence>
<evidence type="ECO:0000256" key="3">
    <source>
        <dbReference type="ARBA" id="ARBA00023115"/>
    </source>
</evidence>
<dbReference type="EC" id="2.5.1.79" evidence="5"/>
<dbReference type="InterPro" id="IPR001045">
    <property type="entry name" value="Spermi_synthase"/>
</dbReference>
<dbReference type="AlphaFoldDB" id="A0A7S2NR58"/>
<dbReference type="NCBIfam" id="NF037959">
    <property type="entry name" value="MFS_SpdSyn"/>
    <property type="match status" value="1"/>
</dbReference>
<keyword evidence="3 6" id="KW-0620">Polyamine biosynthesis</keyword>
<gene>
    <name evidence="8" type="ORF">CBRE1094_LOCUS46408</name>
</gene>
<feature type="domain" description="PABS" evidence="7">
    <location>
        <begin position="2"/>
        <end position="240"/>
    </location>
</feature>
<reference evidence="8" key="1">
    <citation type="submission" date="2021-01" db="EMBL/GenBank/DDBJ databases">
        <authorList>
            <person name="Corre E."/>
            <person name="Pelletier E."/>
            <person name="Niang G."/>
            <person name="Scheremetjew M."/>
            <person name="Finn R."/>
            <person name="Kale V."/>
            <person name="Holt S."/>
            <person name="Cochrane G."/>
            <person name="Meng A."/>
            <person name="Brown T."/>
            <person name="Cohen L."/>
        </authorList>
    </citation>
    <scope>NUCLEOTIDE SEQUENCE</scope>
    <source>
        <strain evidence="8">UTEX LB 985</strain>
    </source>
</reference>
<dbReference type="Gene3D" id="2.30.140.10">
    <property type="entry name" value="Spermidine synthase, tetramerisation domain"/>
    <property type="match status" value="1"/>
</dbReference>
<dbReference type="InterPro" id="IPR035246">
    <property type="entry name" value="Spermidine_synt_N"/>
</dbReference>
<dbReference type="PANTHER" id="PTHR43317">
    <property type="entry name" value="THERMOSPERMINE SYNTHASE ACAULIS5"/>
    <property type="match status" value="1"/>
</dbReference>
<sequence>MSKWIEEELEPGLRVSYGLKEQLNSSRSKFQTVDVVDLAPFGRTLLIDGLIQSCQVDEYVYHESLVHPALLSHSCPKSVYIGGGGEGSTAREVLRHTTVERCVMVDIDADVVKFCKENLPENAEAFADPRLELVIDDAKAVLEQSATGFDVIIMDLDDPLEDGPCYQLYTEEFYTMCKRKLNPGGVFVTQSGQAGVKRHHLVWSPVNSTLRQVFPAVRAYNQAVYSFMDEWGWNMAFVDGDMGTLLEPDQVDDRIARRIKGELRFLDGESYKGLFCLSKAHRKTLAEEKRVLSREKGTFSFMHSQGLCIAGAKS</sequence>
<evidence type="ECO:0000256" key="5">
    <source>
        <dbReference type="ARBA" id="ARBA00049721"/>
    </source>
</evidence>
<dbReference type="GO" id="GO:0006596">
    <property type="term" value="P:polyamine biosynthetic process"/>
    <property type="evidence" value="ECO:0007669"/>
    <property type="project" value="UniProtKB-UniRule"/>
</dbReference>
<dbReference type="PROSITE" id="PS51006">
    <property type="entry name" value="PABS_2"/>
    <property type="match status" value="1"/>
</dbReference>
<dbReference type="PANTHER" id="PTHR43317:SF1">
    <property type="entry name" value="THERMOSPERMINE SYNTHASE ACAULIS5"/>
    <property type="match status" value="1"/>
</dbReference>
<protein>
    <recommendedName>
        <fullName evidence="5">thermospermine synthase</fullName>
        <ecNumber evidence="5">2.5.1.79</ecNumber>
    </recommendedName>
</protein>
<dbReference type="InterPro" id="IPR030374">
    <property type="entry name" value="PABS"/>
</dbReference>
<name>A0A7S2NR58_9EUKA</name>
<dbReference type="InterPro" id="IPR029063">
    <property type="entry name" value="SAM-dependent_MTases_sf"/>
</dbReference>
<dbReference type="HAMAP" id="MF_00198">
    <property type="entry name" value="Spermidine_synth"/>
    <property type="match status" value="1"/>
</dbReference>
<organism evidence="8">
    <name type="scientific">Haptolina brevifila</name>
    <dbReference type="NCBI Taxonomy" id="156173"/>
    <lineage>
        <taxon>Eukaryota</taxon>
        <taxon>Haptista</taxon>
        <taxon>Haptophyta</taxon>
        <taxon>Prymnesiophyceae</taxon>
        <taxon>Prymnesiales</taxon>
        <taxon>Prymnesiaceae</taxon>
        <taxon>Haptolina</taxon>
    </lineage>
</organism>
<proteinExistence type="inferred from homology"/>
<comment type="catalytic activity">
    <reaction evidence="4">
        <text>S-adenosyl 3-(methylsulfanyl)propylamine + spermidine = thermospermine + S-methyl-5'-thioadenosine + H(+)</text>
        <dbReference type="Rhea" id="RHEA:30515"/>
        <dbReference type="ChEBI" id="CHEBI:15378"/>
        <dbReference type="ChEBI" id="CHEBI:17509"/>
        <dbReference type="ChEBI" id="CHEBI:57443"/>
        <dbReference type="ChEBI" id="CHEBI:57834"/>
        <dbReference type="ChEBI" id="CHEBI:59903"/>
        <dbReference type="EC" id="2.5.1.79"/>
    </reaction>
</comment>
<dbReference type="FunFam" id="3.40.50.150:FF:000088">
    <property type="entry name" value="Polyamine aminopropyltransferase"/>
    <property type="match status" value="1"/>
</dbReference>
<dbReference type="CDD" id="cd02440">
    <property type="entry name" value="AdoMet_MTases"/>
    <property type="match status" value="1"/>
</dbReference>
<dbReference type="SUPFAM" id="SSF53335">
    <property type="entry name" value="S-adenosyl-L-methionine-dependent methyltransferases"/>
    <property type="match status" value="1"/>
</dbReference>